<proteinExistence type="predicted"/>
<keyword evidence="1" id="KW-0732">Signal</keyword>
<feature type="signal peptide" evidence="1">
    <location>
        <begin position="1"/>
        <end position="22"/>
    </location>
</feature>
<dbReference type="InterPro" id="IPR050490">
    <property type="entry name" value="Bact_solute-bd_prot1"/>
</dbReference>
<evidence type="ECO:0000313" key="3">
    <source>
        <dbReference type="Proteomes" id="UP000238312"/>
    </source>
</evidence>
<feature type="chain" id="PRO_5038885425" evidence="1">
    <location>
        <begin position="23"/>
        <end position="429"/>
    </location>
</feature>
<dbReference type="EMBL" id="PVNG01000035">
    <property type="protein sequence ID" value="PRX51685.1"/>
    <property type="molecule type" value="Genomic_DNA"/>
</dbReference>
<evidence type="ECO:0000256" key="1">
    <source>
        <dbReference type="SAM" id="SignalP"/>
    </source>
</evidence>
<dbReference type="Pfam" id="PF01547">
    <property type="entry name" value="SBP_bac_1"/>
    <property type="match status" value="1"/>
</dbReference>
<gene>
    <name evidence="2" type="ORF">B0I32_13541</name>
</gene>
<organism evidence="2 3">
    <name type="scientific">Nonomuraea fuscirosea</name>
    <dbReference type="NCBI Taxonomy" id="1291556"/>
    <lineage>
        <taxon>Bacteria</taxon>
        <taxon>Bacillati</taxon>
        <taxon>Actinomycetota</taxon>
        <taxon>Actinomycetes</taxon>
        <taxon>Streptosporangiales</taxon>
        <taxon>Streptosporangiaceae</taxon>
        <taxon>Nonomuraea</taxon>
    </lineage>
</organism>
<accession>A0A2T0M469</accession>
<dbReference type="InterPro" id="IPR006059">
    <property type="entry name" value="SBP"/>
</dbReference>
<name>A0A2T0M469_9ACTN</name>
<keyword evidence="3" id="KW-1185">Reference proteome</keyword>
<comment type="caution">
    <text evidence="2">The sequence shown here is derived from an EMBL/GenBank/DDBJ whole genome shotgun (WGS) entry which is preliminary data.</text>
</comment>
<reference evidence="2 3" key="1">
    <citation type="submission" date="2018-03" db="EMBL/GenBank/DDBJ databases">
        <title>Genomic Encyclopedia of Type Strains, Phase III (KMG-III): the genomes of soil and plant-associated and newly described type strains.</title>
        <authorList>
            <person name="Whitman W."/>
        </authorList>
    </citation>
    <scope>NUCLEOTIDE SEQUENCE [LARGE SCALE GENOMIC DNA]</scope>
    <source>
        <strain evidence="2 3">CGMCC 4.7104</strain>
    </source>
</reference>
<protein>
    <submittedName>
        <fullName evidence="2">Carbohydrate ABC transporter substrate-binding protein (CUT1 family)</fullName>
    </submittedName>
</protein>
<dbReference type="SUPFAM" id="SSF53850">
    <property type="entry name" value="Periplasmic binding protein-like II"/>
    <property type="match status" value="1"/>
</dbReference>
<dbReference type="PANTHER" id="PTHR43649">
    <property type="entry name" value="ARABINOSE-BINDING PROTEIN-RELATED"/>
    <property type="match status" value="1"/>
</dbReference>
<dbReference type="AlphaFoldDB" id="A0A2T0M469"/>
<dbReference type="Proteomes" id="UP000238312">
    <property type="component" value="Unassembled WGS sequence"/>
</dbReference>
<sequence length="429" mass="45526">MSSGKKMWSAALLATAVLAVTAACGSGGDGGGETADGKIKLRFSYWGSDARQKMTEEAIKKFEAKNPTIDVEGEFSDWASYYETLSTKVAGSDAPDVMSLEIRGLREYAERGTLADLASKVNTADVDAKVLTTGAIDGKQFAIPTGVNAFSLLVNKSLVEQAKAELPDDKQWTWDDYIALSNKVTSGSGGKITGTQLSWNPAYLQIYATQKGEQFYAGNKLGLTPETIKEWWSIMQNLIKGKGAPDAAKSSEIGATSIDQSLLGTNTGAMGMWWSNQLGAAAKASGSELDLLRMPKIKGATSGGMFLQPAMFYSASSKSEHAAEAAKFIDYMINDPEAGAIILSDRGLPASSKVLAAVKDKLPDADKKTLAFLDEAKGELTDPPAAPPKGASAMEDILTRYSEEVMFGRMTPDDAAQKFITEANASIAG</sequence>
<dbReference type="PANTHER" id="PTHR43649:SF11">
    <property type="entry name" value="ABC TRANSPORTER SUBSTRATE-BINDING PROTEIN YESO-RELATED"/>
    <property type="match status" value="1"/>
</dbReference>
<dbReference type="Gene3D" id="3.40.190.10">
    <property type="entry name" value="Periplasmic binding protein-like II"/>
    <property type="match status" value="2"/>
</dbReference>
<dbReference type="PROSITE" id="PS51257">
    <property type="entry name" value="PROKAR_LIPOPROTEIN"/>
    <property type="match status" value="1"/>
</dbReference>
<evidence type="ECO:0000313" key="2">
    <source>
        <dbReference type="EMBL" id="PRX51685.1"/>
    </source>
</evidence>
<dbReference type="RefSeq" id="WP_219912444.1">
    <property type="nucleotide sequence ID" value="NZ_JBFAIB010000027.1"/>
</dbReference>